<organism evidence="2 3">
    <name type="scientific">Dimorphilus gyrociliatus</name>
    <dbReference type="NCBI Taxonomy" id="2664684"/>
    <lineage>
        <taxon>Eukaryota</taxon>
        <taxon>Metazoa</taxon>
        <taxon>Spiralia</taxon>
        <taxon>Lophotrochozoa</taxon>
        <taxon>Annelida</taxon>
        <taxon>Polychaeta</taxon>
        <taxon>Polychaeta incertae sedis</taxon>
        <taxon>Dinophilidae</taxon>
        <taxon>Dimorphilus</taxon>
    </lineage>
</organism>
<comment type="caution">
    <text evidence="2">The sequence shown here is derived from an EMBL/GenBank/DDBJ whole genome shotgun (WGS) entry which is preliminary data.</text>
</comment>
<evidence type="ECO:0000313" key="3">
    <source>
        <dbReference type="Proteomes" id="UP000549394"/>
    </source>
</evidence>
<sequence length="592" mass="68004">MAIPNRDNQFLFCLKDSTNFNINEPVIRKTNAPIIIEKRIPKATSDTSHFKVVREDLLEKCHFLAKCDLKKEMERKSLSPKKNKQNSKTDKYRKVRFCSRYGKEREENEPPKPVPNVHKSLRQEKWNSQNLVSSEVKIRTLRADGKCVRENLEEVLVRMDDIIRLIKRGFNAGRDQKKKMTESEFLTNCNKANLAMRHCQRKCYTIQDDLKSLTSKLNKNNISQYTRLIRCMNEILNVAKTLWTVLPFVKVENYLLPSPYESIFTIRNELDVICPEYDIECPPKVVRSQEVEEKVCEKKVKSITSTQAIAKLSSADIDKRFIDLIEAYKELDTAPVKQAKKKKVVKQTLSGRGFRKPTIVSVMKQTDEKSKPQKSVLHSHPKSITTKPNKVAAVEVDTASLCSNSMISINQSTMSLDSVVADDFQKKLALFQEERDEIEQRLIKHKAYNSERVSLERKEEKEIEEYIPKQFLSKNPEPQPFGPFFEGELITLAPKPKPSPRKINAPTKPLKKIKISLTTTASSAIMKQASERRESNKFDPNKIVDSLCEDILDDCLNEVANDIFELTDEVVEHIVACELCPDEVNQSVLNIG</sequence>
<evidence type="ECO:0000256" key="1">
    <source>
        <dbReference type="SAM" id="MobiDB-lite"/>
    </source>
</evidence>
<reference evidence="2 3" key="1">
    <citation type="submission" date="2020-08" db="EMBL/GenBank/DDBJ databases">
        <authorList>
            <person name="Hejnol A."/>
        </authorList>
    </citation>
    <scope>NUCLEOTIDE SEQUENCE [LARGE SCALE GENOMIC DNA]</scope>
</reference>
<keyword evidence="3" id="KW-1185">Reference proteome</keyword>
<dbReference type="EMBL" id="CAJFCJ010000021">
    <property type="protein sequence ID" value="CAD5124486.1"/>
    <property type="molecule type" value="Genomic_DNA"/>
</dbReference>
<gene>
    <name evidence="2" type="ORF">DGYR_LOCUS12021</name>
</gene>
<evidence type="ECO:0000313" key="2">
    <source>
        <dbReference type="EMBL" id="CAD5124486.1"/>
    </source>
</evidence>
<accession>A0A7I8W862</accession>
<protein>
    <submittedName>
        <fullName evidence="2">DgyrCDS12767</fullName>
    </submittedName>
</protein>
<dbReference type="AlphaFoldDB" id="A0A7I8W862"/>
<proteinExistence type="predicted"/>
<feature type="region of interest" description="Disordered" evidence="1">
    <location>
        <begin position="364"/>
        <end position="383"/>
    </location>
</feature>
<name>A0A7I8W862_9ANNE</name>
<dbReference type="Proteomes" id="UP000549394">
    <property type="component" value="Unassembled WGS sequence"/>
</dbReference>